<comment type="subcellular location">
    <subcellularLocation>
        <location evidence="5">Cytoplasm</location>
        <location evidence="5">Cytoskeleton</location>
        <location evidence="5">Microtubule organizing center</location>
    </subcellularLocation>
</comment>
<dbReference type="InterPro" id="IPR041470">
    <property type="entry name" value="GCP_N"/>
</dbReference>
<protein>
    <recommendedName>
        <fullName evidence="5">Gamma-tubulin complex component</fullName>
    </recommendedName>
</protein>
<comment type="similarity">
    <text evidence="1 5">Belongs to the TUBGCP family.</text>
</comment>
<dbReference type="Pfam" id="PF04130">
    <property type="entry name" value="GCP_C_terminal"/>
    <property type="match status" value="1"/>
</dbReference>
<evidence type="ECO:0000256" key="2">
    <source>
        <dbReference type="ARBA" id="ARBA00022490"/>
    </source>
</evidence>
<sequence>MSTVFNSRNCIISNEEKDPKSLLNKEKSMNHVYYRSDFVDTEKNIPNVFIIPEIDQSVDVLYPLSTLHREKNIPNIFNVDKFQVNPVQNSNYIDKFFDYPNLFTLHKSYSKSHNSDDNFWRKYGDYDYTNVFSQSDIHNLDCLQNLEINNSGNVKQIKNFNLYENVPQKSLTEKVNELNTIEKCSILEKNNTENMSSALCFWCIVTGANVRDHNLKTYFPQKEISSTCIMNDIKLMLINMCTTYFLVDKDTFMYKRNGNICITGLTPEIFESATDPILKCSNLYKTLCNTIIKWKKMYHDNITKAFIFAISKILDDYERTIYEVADESLLSLVNRLSHITPRLQLLVNICCLKEGCVITTDQKHCSIKLLNKIHGYLYYYRFSRDLFLKMLLYIFESCCLAYFNILSNWALKGVLCDKETCMFVQLNPDIEDEDIITRRHWDHFIINESVEVPVFLEKYKREILNCGKTINFFYKFNDLNVFSPDITCCFDSVDTRKVYDRFSNYFKYDSNLQTTNCVKKMSNCYLYESFVERIHSKDKTDSNAVQKKNLTNENIDSVIETNTLLYSNSESYELFQIPNWTLIDNVYDFNKPYGFFLNNNDSLTYNDKPFDIINMIDYLPQSLLIPARIQKNVCDKQILNMFFVQENLMGRLYYLSQCFFLMNWKFSSRLCDTLFNGIISNRQKPMNIFNPVKLNFIVDEAIQDSFPGNKQHNLTLEITFLPHLNGIIDITDVECVELNYTPEWPMNMILSDKILLKYRRIFMFANKLEYVSWSLFKARELLSLFKNNVGLQIRKINLFKHWMNQFVTSIQQYYKQVVINTCWLELNENFENVQNYDDLFASHKQYMHKMLKRCFMIVGLKDKLILLNNIYIEILAYYQALANGKFYMKNSEWVHSEFITMEESFSRFVNLREKFYTSVLKTIEVNGKHYLVELNHLITILGPSYNST</sequence>
<dbReference type="GO" id="GO:0005874">
    <property type="term" value="C:microtubule"/>
    <property type="evidence" value="ECO:0007669"/>
    <property type="project" value="UniProtKB-KW"/>
</dbReference>
<proteinExistence type="inferred from homology"/>
<dbReference type="InterPro" id="IPR042241">
    <property type="entry name" value="GCP_C_sf"/>
</dbReference>
<name>A0A5E4N017_9HEMI</name>
<dbReference type="GO" id="GO:0043015">
    <property type="term" value="F:gamma-tubulin binding"/>
    <property type="evidence" value="ECO:0007669"/>
    <property type="project" value="InterPro"/>
</dbReference>
<evidence type="ECO:0000256" key="4">
    <source>
        <dbReference type="ARBA" id="ARBA00023212"/>
    </source>
</evidence>
<dbReference type="Pfam" id="PF17681">
    <property type="entry name" value="GCP_N_terminal"/>
    <property type="match status" value="1"/>
</dbReference>
<dbReference type="GO" id="GO:0007020">
    <property type="term" value="P:microtubule nucleation"/>
    <property type="evidence" value="ECO:0007669"/>
    <property type="project" value="InterPro"/>
</dbReference>
<dbReference type="PANTHER" id="PTHR19302:SF70">
    <property type="entry name" value="GAMMA-TUBULIN COMPLEX COMPONENT 6"/>
    <property type="match status" value="1"/>
</dbReference>
<keyword evidence="9" id="KW-1185">Reference proteome</keyword>
<evidence type="ECO:0000256" key="5">
    <source>
        <dbReference type="RuleBase" id="RU363050"/>
    </source>
</evidence>
<reference evidence="8 9" key="1">
    <citation type="submission" date="2019-08" db="EMBL/GenBank/DDBJ databases">
        <authorList>
            <person name="Alioto T."/>
            <person name="Alioto T."/>
            <person name="Gomez Garrido J."/>
        </authorList>
    </citation>
    <scope>NUCLEOTIDE SEQUENCE [LARGE SCALE GENOMIC DNA]</scope>
</reference>
<gene>
    <name evidence="8" type="ORF">CINCED_3A008851</name>
</gene>
<keyword evidence="4 5" id="KW-0206">Cytoskeleton</keyword>
<dbReference type="OrthoDB" id="775571at2759"/>
<dbReference type="GO" id="GO:0000922">
    <property type="term" value="C:spindle pole"/>
    <property type="evidence" value="ECO:0007669"/>
    <property type="project" value="InterPro"/>
</dbReference>
<dbReference type="GO" id="GO:0051321">
    <property type="term" value="P:meiotic cell cycle"/>
    <property type="evidence" value="ECO:0007669"/>
    <property type="project" value="TreeGrafter"/>
</dbReference>
<dbReference type="InterPro" id="IPR040457">
    <property type="entry name" value="GCP_C"/>
</dbReference>
<evidence type="ECO:0000256" key="1">
    <source>
        <dbReference type="ARBA" id="ARBA00010337"/>
    </source>
</evidence>
<evidence type="ECO:0000259" key="7">
    <source>
        <dbReference type="Pfam" id="PF17681"/>
    </source>
</evidence>
<dbReference type="AlphaFoldDB" id="A0A5E4N017"/>
<feature type="domain" description="Gamma tubulin complex component C-terminal" evidence="6">
    <location>
        <begin position="648"/>
        <end position="926"/>
    </location>
</feature>
<evidence type="ECO:0000259" key="6">
    <source>
        <dbReference type="Pfam" id="PF04130"/>
    </source>
</evidence>
<dbReference type="GO" id="GO:0051011">
    <property type="term" value="F:microtubule minus-end binding"/>
    <property type="evidence" value="ECO:0007669"/>
    <property type="project" value="TreeGrafter"/>
</dbReference>
<dbReference type="GO" id="GO:0000930">
    <property type="term" value="C:gamma-tubulin complex"/>
    <property type="evidence" value="ECO:0007669"/>
    <property type="project" value="TreeGrafter"/>
</dbReference>
<organism evidence="8 9">
    <name type="scientific">Cinara cedri</name>
    <dbReference type="NCBI Taxonomy" id="506608"/>
    <lineage>
        <taxon>Eukaryota</taxon>
        <taxon>Metazoa</taxon>
        <taxon>Ecdysozoa</taxon>
        <taxon>Arthropoda</taxon>
        <taxon>Hexapoda</taxon>
        <taxon>Insecta</taxon>
        <taxon>Pterygota</taxon>
        <taxon>Neoptera</taxon>
        <taxon>Paraneoptera</taxon>
        <taxon>Hemiptera</taxon>
        <taxon>Sternorrhyncha</taxon>
        <taxon>Aphidomorpha</taxon>
        <taxon>Aphidoidea</taxon>
        <taxon>Aphididae</taxon>
        <taxon>Lachninae</taxon>
        <taxon>Cinara</taxon>
    </lineage>
</organism>
<feature type="domain" description="Gamma tubulin complex component protein N-terminal" evidence="7">
    <location>
        <begin position="233"/>
        <end position="491"/>
    </location>
</feature>
<evidence type="ECO:0000313" key="8">
    <source>
        <dbReference type="EMBL" id="VVC36392.1"/>
    </source>
</evidence>
<keyword evidence="2 5" id="KW-0963">Cytoplasm</keyword>
<dbReference type="InterPro" id="IPR007259">
    <property type="entry name" value="GCP"/>
</dbReference>
<dbReference type="EMBL" id="CABPRJ010001432">
    <property type="protein sequence ID" value="VVC36392.1"/>
    <property type="molecule type" value="Genomic_DNA"/>
</dbReference>
<dbReference type="Proteomes" id="UP000325440">
    <property type="component" value="Unassembled WGS sequence"/>
</dbReference>
<dbReference type="PANTHER" id="PTHR19302">
    <property type="entry name" value="GAMMA TUBULIN COMPLEX PROTEIN"/>
    <property type="match status" value="1"/>
</dbReference>
<dbReference type="GO" id="GO:0051225">
    <property type="term" value="P:spindle assembly"/>
    <property type="evidence" value="ECO:0007669"/>
    <property type="project" value="TreeGrafter"/>
</dbReference>
<dbReference type="GO" id="GO:0031122">
    <property type="term" value="P:cytoplasmic microtubule organization"/>
    <property type="evidence" value="ECO:0007669"/>
    <property type="project" value="TreeGrafter"/>
</dbReference>
<dbReference type="Gene3D" id="1.20.120.1900">
    <property type="entry name" value="Gamma-tubulin complex, C-terminal domain"/>
    <property type="match status" value="1"/>
</dbReference>
<dbReference type="GO" id="GO:0000278">
    <property type="term" value="P:mitotic cell cycle"/>
    <property type="evidence" value="ECO:0007669"/>
    <property type="project" value="TreeGrafter"/>
</dbReference>
<evidence type="ECO:0000256" key="3">
    <source>
        <dbReference type="ARBA" id="ARBA00022701"/>
    </source>
</evidence>
<keyword evidence="3 5" id="KW-0493">Microtubule</keyword>
<accession>A0A5E4N017</accession>
<evidence type="ECO:0000313" key="9">
    <source>
        <dbReference type="Proteomes" id="UP000325440"/>
    </source>
</evidence>